<dbReference type="Pfam" id="PF02892">
    <property type="entry name" value="zf-BED"/>
    <property type="match status" value="1"/>
</dbReference>
<evidence type="ECO:0000313" key="7">
    <source>
        <dbReference type="Proteomes" id="UP000265703"/>
    </source>
</evidence>
<organism evidence="6 7">
    <name type="scientific">Glomus cerebriforme</name>
    <dbReference type="NCBI Taxonomy" id="658196"/>
    <lineage>
        <taxon>Eukaryota</taxon>
        <taxon>Fungi</taxon>
        <taxon>Fungi incertae sedis</taxon>
        <taxon>Mucoromycota</taxon>
        <taxon>Glomeromycotina</taxon>
        <taxon>Glomeromycetes</taxon>
        <taxon>Glomerales</taxon>
        <taxon>Glomeraceae</taxon>
        <taxon>Glomus</taxon>
    </lineage>
</organism>
<dbReference type="EMBL" id="QKYT01000262">
    <property type="protein sequence ID" value="RIA88463.1"/>
    <property type="molecule type" value="Genomic_DNA"/>
</dbReference>
<gene>
    <name evidence="6" type="ORF">C1645_774845</name>
</gene>
<reference evidence="6 7" key="1">
    <citation type="submission" date="2018-06" db="EMBL/GenBank/DDBJ databases">
        <title>Comparative genomics reveals the genomic features of Rhizophagus irregularis, R. cerebriforme, R. diaphanum and Gigaspora rosea, and their symbiotic lifestyle signature.</title>
        <authorList>
            <person name="Morin E."/>
            <person name="San Clemente H."/>
            <person name="Chen E.C.H."/>
            <person name="De La Providencia I."/>
            <person name="Hainaut M."/>
            <person name="Kuo A."/>
            <person name="Kohler A."/>
            <person name="Murat C."/>
            <person name="Tang N."/>
            <person name="Roy S."/>
            <person name="Loubradou J."/>
            <person name="Henrissat B."/>
            <person name="Grigoriev I.V."/>
            <person name="Corradi N."/>
            <person name="Roux C."/>
            <person name="Martin F.M."/>
        </authorList>
    </citation>
    <scope>NUCLEOTIDE SEQUENCE [LARGE SCALE GENOMIC DNA]</scope>
    <source>
        <strain evidence="6 7">DAOM 227022</strain>
    </source>
</reference>
<dbReference type="OrthoDB" id="2334857at2759"/>
<comment type="caution">
    <text evidence="6">The sequence shown here is derived from an EMBL/GenBank/DDBJ whole genome shotgun (WGS) entry which is preliminary data.</text>
</comment>
<evidence type="ECO:0000256" key="4">
    <source>
        <dbReference type="PROSITE-ProRule" id="PRU00027"/>
    </source>
</evidence>
<feature type="domain" description="BED-type" evidence="5">
    <location>
        <begin position="6"/>
        <end position="60"/>
    </location>
</feature>
<keyword evidence="1" id="KW-0479">Metal-binding</keyword>
<accession>A0A397SQQ7</accession>
<keyword evidence="2 4" id="KW-0863">Zinc-finger</keyword>
<dbReference type="GO" id="GO:0008270">
    <property type="term" value="F:zinc ion binding"/>
    <property type="evidence" value="ECO:0007669"/>
    <property type="project" value="UniProtKB-KW"/>
</dbReference>
<dbReference type="STRING" id="658196.A0A397SQQ7"/>
<name>A0A397SQQ7_9GLOM</name>
<protein>
    <recommendedName>
        <fullName evidence="5">BED-type domain-containing protein</fullName>
    </recommendedName>
</protein>
<dbReference type="InterPro" id="IPR003656">
    <property type="entry name" value="Znf_BED"/>
</dbReference>
<evidence type="ECO:0000256" key="1">
    <source>
        <dbReference type="ARBA" id="ARBA00022723"/>
    </source>
</evidence>
<sequence>MVKKERKKGPVWEHFNIESNKDDSHPHVRCKYCSKDFKRAVPERMQAHLNKKCLEAPNNVKSQFMRQITTSRIDNFSDHLSEEESRIVTSKDIIFILQVTK</sequence>
<dbReference type="GO" id="GO:0003677">
    <property type="term" value="F:DNA binding"/>
    <property type="evidence" value="ECO:0007669"/>
    <property type="project" value="InterPro"/>
</dbReference>
<proteinExistence type="predicted"/>
<evidence type="ECO:0000313" key="6">
    <source>
        <dbReference type="EMBL" id="RIA88463.1"/>
    </source>
</evidence>
<keyword evidence="3" id="KW-0862">Zinc</keyword>
<evidence type="ECO:0000256" key="3">
    <source>
        <dbReference type="ARBA" id="ARBA00022833"/>
    </source>
</evidence>
<keyword evidence="7" id="KW-1185">Reference proteome</keyword>
<dbReference type="PROSITE" id="PS50808">
    <property type="entry name" value="ZF_BED"/>
    <property type="match status" value="1"/>
</dbReference>
<evidence type="ECO:0000256" key="2">
    <source>
        <dbReference type="ARBA" id="ARBA00022771"/>
    </source>
</evidence>
<evidence type="ECO:0000259" key="5">
    <source>
        <dbReference type="PROSITE" id="PS50808"/>
    </source>
</evidence>
<dbReference type="AlphaFoldDB" id="A0A397SQQ7"/>
<dbReference type="Proteomes" id="UP000265703">
    <property type="component" value="Unassembled WGS sequence"/>
</dbReference>